<dbReference type="PANTHER" id="PTHR32251:SF15">
    <property type="entry name" value="3-OXO-5-ALPHA-STEROID 4-DEHYDROGENASE (DUF1295)"/>
    <property type="match status" value="1"/>
</dbReference>
<evidence type="ECO:0000313" key="2">
    <source>
        <dbReference type="EMBL" id="KAJ8041673.1"/>
    </source>
</evidence>
<proteinExistence type="predicted"/>
<gene>
    <name evidence="2" type="ORF">HOLleu_12561</name>
</gene>
<dbReference type="OrthoDB" id="67965at2759"/>
<dbReference type="EMBL" id="JAIZAY010000005">
    <property type="protein sequence ID" value="KAJ8041673.1"/>
    <property type="molecule type" value="Genomic_DNA"/>
</dbReference>
<keyword evidence="1" id="KW-0812">Transmembrane</keyword>
<feature type="transmembrane region" description="Helical" evidence="1">
    <location>
        <begin position="67"/>
        <end position="90"/>
    </location>
</feature>
<dbReference type="InterPro" id="IPR010721">
    <property type="entry name" value="UstE-like"/>
</dbReference>
<dbReference type="PANTHER" id="PTHR32251">
    <property type="entry name" value="3-OXO-5-ALPHA-STEROID 4-DEHYDROGENASE"/>
    <property type="match status" value="1"/>
</dbReference>
<evidence type="ECO:0000313" key="3">
    <source>
        <dbReference type="Proteomes" id="UP001152320"/>
    </source>
</evidence>
<evidence type="ECO:0000256" key="1">
    <source>
        <dbReference type="SAM" id="Phobius"/>
    </source>
</evidence>
<feature type="transmembrane region" description="Helical" evidence="1">
    <location>
        <begin position="189"/>
        <end position="208"/>
    </location>
</feature>
<dbReference type="GO" id="GO:0016020">
    <property type="term" value="C:membrane"/>
    <property type="evidence" value="ECO:0007669"/>
    <property type="project" value="TreeGrafter"/>
</dbReference>
<feature type="transmembrane region" description="Helical" evidence="1">
    <location>
        <begin position="138"/>
        <end position="158"/>
    </location>
</feature>
<dbReference type="Gene3D" id="1.20.120.1630">
    <property type="match status" value="1"/>
</dbReference>
<dbReference type="Proteomes" id="UP001152320">
    <property type="component" value="Chromosome 5"/>
</dbReference>
<organism evidence="2 3">
    <name type="scientific">Holothuria leucospilota</name>
    <name type="common">Black long sea cucumber</name>
    <name type="synonym">Mertensiothuria leucospilota</name>
    <dbReference type="NCBI Taxonomy" id="206669"/>
    <lineage>
        <taxon>Eukaryota</taxon>
        <taxon>Metazoa</taxon>
        <taxon>Echinodermata</taxon>
        <taxon>Eleutherozoa</taxon>
        <taxon>Echinozoa</taxon>
        <taxon>Holothuroidea</taxon>
        <taxon>Aspidochirotacea</taxon>
        <taxon>Aspidochirotida</taxon>
        <taxon>Holothuriidae</taxon>
        <taxon>Holothuria</taxon>
    </lineage>
</organism>
<dbReference type="AlphaFoldDB" id="A0A9Q1C9F2"/>
<keyword evidence="1" id="KW-1133">Transmembrane helix</keyword>
<keyword evidence="3" id="KW-1185">Reference proteome</keyword>
<feature type="transmembrane region" description="Helical" evidence="1">
    <location>
        <begin position="44"/>
        <end position="61"/>
    </location>
</feature>
<dbReference type="Pfam" id="PF06966">
    <property type="entry name" value="DUF1295"/>
    <property type="match status" value="1"/>
</dbReference>
<feature type="transmembrane region" description="Helical" evidence="1">
    <location>
        <begin position="12"/>
        <end position="32"/>
    </location>
</feature>
<name>A0A9Q1C9F2_HOLLE</name>
<feature type="transmembrane region" description="Helical" evidence="1">
    <location>
        <begin position="102"/>
        <end position="126"/>
    </location>
</feature>
<keyword evidence="1" id="KW-0472">Membrane</keyword>
<protein>
    <recommendedName>
        <fullName evidence="4">Steroid 5-alpha reductase C-terminal domain-containing protein</fullName>
    </recommendedName>
</protein>
<sequence>MGIEVIDENNMALCAIVIAGIQLLGFIVAALFKLNNLVHCSSGLGLTVVALLTFFLSQTYAPRQIVITVFVAVWGARQIVVTLMTMIPKTNENECCERNSRYLLLLFWSWFSQIGYVFALSLVVIFTNSVKYSSDEFGAWEIVGTVIACLGLLIEILADAQVFFFKKNPENKEKFCDAGVWKWSRHPTLFGDIVLFWGIFVMNCGVLSGGDWTAVFSPAAITMSIIFGWVTGYEQCHDRLYGELESYRAYKYQTSPLIPFPPFLYKILPTFAKFLFFCEFPCYNKLDSSGQTKTDVPTEKSEIV</sequence>
<accession>A0A9Q1C9F2</accession>
<evidence type="ECO:0008006" key="4">
    <source>
        <dbReference type="Google" id="ProtNLM"/>
    </source>
</evidence>
<comment type="caution">
    <text evidence="2">The sequence shown here is derived from an EMBL/GenBank/DDBJ whole genome shotgun (WGS) entry which is preliminary data.</text>
</comment>
<reference evidence="2" key="1">
    <citation type="submission" date="2021-10" db="EMBL/GenBank/DDBJ databases">
        <title>Tropical sea cucumber genome reveals ecological adaptation and Cuvierian tubules defense mechanism.</title>
        <authorList>
            <person name="Chen T."/>
        </authorList>
    </citation>
    <scope>NUCLEOTIDE SEQUENCE</scope>
    <source>
        <strain evidence="2">Nanhai2018</strain>
        <tissue evidence="2">Muscle</tissue>
    </source>
</reference>